<dbReference type="Gene3D" id="3.30.70.3290">
    <property type="match status" value="2"/>
</dbReference>
<keyword evidence="7" id="KW-0012">Acyltransferase</keyword>
<feature type="region of interest" description="Disordered" evidence="5">
    <location>
        <begin position="628"/>
        <end position="676"/>
    </location>
</feature>
<dbReference type="GO" id="GO:0006633">
    <property type="term" value="P:fatty acid biosynthetic process"/>
    <property type="evidence" value="ECO:0007669"/>
    <property type="project" value="InterPro"/>
</dbReference>
<dbReference type="InterPro" id="IPR020841">
    <property type="entry name" value="PKS_Beta-ketoAc_synthase_dom"/>
</dbReference>
<name>A0A9D5JSU0_9BACT</name>
<feature type="compositionally biased region" description="Polar residues" evidence="5">
    <location>
        <begin position="736"/>
        <end position="750"/>
    </location>
</feature>
<dbReference type="InterPro" id="IPR016036">
    <property type="entry name" value="Malonyl_transacylase_ACP-bd"/>
</dbReference>
<dbReference type="Pfam" id="PF00109">
    <property type="entry name" value="ketoacyl-synt"/>
    <property type="match status" value="1"/>
</dbReference>
<dbReference type="InterPro" id="IPR018201">
    <property type="entry name" value="Ketoacyl_synth_AS"/>
</dbReference>
<comment type="caution">
    <text evidence="7">The sequence shown here is derived from an EMBL/GenBank/DDBJ whole genome shotgun (WGS) entry which is preliminary data.</text>
</comment>
<dbReference type="Gene3D" id="3.30.70.250">
    <property type="entry name" value="Malonyl-CoA ACP transacylase, ACP-binding"/>
    <property type="match status" value="1"/>
</dbReference>
<dbReference type="Pfam" id="PF22621">
    <property type="entry name" value="CurL-like_PKS_C"/>
    <property type="match status" value="1"/>
</dbReference>
<dbReference type="SMART" id="SM00825">
    <property type="entry name" value="PKS_KS"/>
    <property type="match status" value="1"/>
</dbReference>
<feature type="coiled-coil region" evidence="4">
    <location>
        <begin position="8"/>
        <end position="35"/>
    </location>
</feature>
<dbReference type="InterPro" id="IPR016035">
    <property type="entry name" value="Acyl_Trfase/lysoPLipase"/>
</dbReference>
<dbReference type="Pfam" id="PF00698">
    <property type="entry name" value="Acyl_transf_1"/>
    <property type="match status" value="1"/>
</dbReference>
<keyword evidence="1" id="KW-0596">Phosphopantetheine</keyword>
<dbReference type="CDD" id="cd00833">
    <property type="entry name" value="PKS"/>
    <property type="match status" value="1"/>
</dbReference>
<dbReference type="GO" id="GO:0004315">
    <property type="term" value="F:3-oxoacyl-[acyl-carrier-protein] synthase activity"/>
    <property type="evidence" value="ECO:0007669"/>
    <property type="project" value="InterPro"/>
</dbReference>
<dbReference type="InterPro" id="IPR016039">
    <property type="entry name" value="Thiolase-like"/>
</dbReference>
<dbReference type="InterPro" id="IPR014043">
    <property type="entry name" value="Acyl_transferase_dom"/>
</dbReference>
<evidence type="ECO:0000256" key="1">
    <source>
        <dbReference type="ARBA" id="ARBA00022450"/>
    </source>
</evidence>
<evidence type="ECO:0000256" key="5">
    <source>
        <dbReference type="SAM" id="MobiDB-lite"/>
    </source>
</evidence>
<dbReference type="SUPFAM" id="SSF55048">
    <property type="entry name" value="Probable ACP-binding domain of malonyl-CoA ACP transacylase"/>
    <property type="match status" value="1"/>
</dbReference>
<evidence type="ECO:0000256" key="3">
    <source>
        <dbReference type="ARBA" id="ARBA00022679"/>
    </source>
</evidence>
<feature type="compositionally biased region" description="Polar residues" evidence="5">
    <location>
        <begin position="644"/>
        <end position="676"/>
    </location>
</feature>
<reference evidence="7" key="1">
    <citation type="submission" date="2019-11" db="EMBL/GenBank/DDBJ databases">
        <title>Microbial mats filling the niche in hypersaline microbial mats.</title>
        <authorList>
            <person name="Wong H.L."/>
            <person name="Macleod F.I."/>
            <person name="White R.A. III"/>
            <person name="Burns B.P."/>
        </authorList>
    </citation>
    <scope>NUCLEOTIDE SEQUENCE</scope>
    <source>
        <strain evidence="7">Rbin_158</strain>
    </source>
</reference>
<dbReference type="PANTHER" id="PTHR43775:SF37">
    <property type="entry name" value="SI:DKEY-61P9.11"/>
    <property type="match status" value="1"/>
</dbReference>
<evidence type="ECO:0000259" key="6">
    <source>
        <dbReference type="PROSITE" id="PS52004"/>
    </source>
</evidence>
<evidence type="ECO:0000313" key="7">
    <source>
        <dbReference type="EMBL" id="MBD3323346.1"/>
    </source>
</evidence>
<feature type="domain" description="Ketosynthase family 3 (KS3)" evidence="6">
    <location>
        <begin position="37"/>
        <end position="463"/>
    </location>
</feature>
<feature type="compositionally biased region" description="Polar residues" evidence="5">
    <location>
        <begin position="716"/>
        <end position="729"/>
    </location>
</feature>
<dbReference type="Gene3D" id="3.40.47.10">
    <property type="match status" value="1"/>
</dbReference>
<feature type="region of interest" description="Disordered" evidence="5">
    <location>
        <begin position="708"/>
        <end position="750"/>
    </location>
</feature>
<dbReference type="FunFam" id="3.40.47.10:FF:000019">
    <property type="entry name" value="Polyketide synthase type I"/>
    <property type="match status" value="1"/>
</dbReference>
<dbReference type="SUPFAM" id="SSF53901">
    <property type="entry name" value="Thiolase-like"/>
    <property type="match status" value="1"/>
</dbReference>
<dbReference type="PANTHER" id="PTHR43775">
    <property type="entry name" value="FATTY ACID SYNTHASE"/>
    <property type="match status" value="1"/>
</dbReference>
<dbReference type="Proteomes" id="UP000649604">
    <property type="component" value="Unassembled WGS sequence"/>
</dbReference>
<dbReference type="GO" id="GO:0004312">
    <property type="term" value="F:fatty acid synthase activity"/>
    <property type="evidence" value="ECO:0007669"/>
    <property type="project" value="TreeGrafter"/>
</dbReference>
<keyword evidence="4" id="KW-0175">Coiled coil</keyword>
<keyword evidence="2" id="KW-0597">Phosphoprotein</keyword>
<evidence type="ECO:0000256" key="2">
    <source>
        <dbReference type="ARBA" id="ARBA00022553"/>
    </source>
</evidence>
<dbReference type="PROSITE" id="PS52004">
    <property type="entry name" value="KS3_2"/>
    <property type="match status" value="1"/>
</dbReference>
<dbReference type="AlphaFoldDB" id="A0A9D5JSU0"/>
<dbReference type="InterPro" id="IPR001227">
    <property type="entry name" value="Ac_transferase_dom_sf"/>
</dbReference>
<dbReference type="Pfam" id="PF02801">
    <property type="entry name" value="Ketoacyl-synt_C"/>
    <property type="match status" value="1"/>
</dbReference>
<dbReference type="InterPro" id="IPR050091">
    <property type="entry name" value="PKS_NRPS_Biosynth_Enz"/>
</dbReference>
<evidence type="ECO:0000256" key="4">
    <source>
        <dbReference type="SAM" id="Coils"/>
    </source>
</evidence>
<dbReference type="PROSITE" id="PS00606">
    <property type="entry name" value="KS3_1"/>
    <property type="match status" value="1"/>
</dbReference>
<dbReference type="InterPro" id="IPR014030">
    <property type="entry name" value="Ketoacyl_synth_N"/>
</dbReference>
<evidence type="ECO:0000313" key="8">
    <source>
        <dbReference type="Proteomes" id="UP000649604"/>
    </source>
</evidence>
<dbReference type="SUPFAM" id="SSF52151">
    <property type="entry name" value="FabD/lysophospholipase-like"/>
    <property type="match status" value="1"/>
</dbReference>
<accession>A0A9D5JSU0</accession>
<proteinExistence type="predicted"/>
<keyword evidence="3" id="KW-0808">Transferase</keyword>
<sequence>MEHTRGESSEIRQKLKRAILALEKMQAKVESLEYARTEPIAIIGLGCRFPGNADTPEKFWHLLHDGVDAITEVPPDRWNIDDYYDPDPDVPGKMHIRHGGFVGHLKEFDAQFFGISPREAVSLDPQQRLLLEVCWEALEHAAIAPESLTESQTGVFIGICGSNYSQLLTARDPVEIDGYMATGNALSAAAGRLSFLLGLKGPSLAVDTACSSSLVAVHLACQSLRNQECDLALAGGVNRIITPEISINFSKVRMVAPVGRCKTFDAAADGFIRSEGCGVIVVKRLADALRDRDTIFALIRGTAVNQDGHTSGLTVPNGPSQQAVIRRALQNAGLSPDQIQYVEAHGAGTALGDPIEVGALGAVFGSAHRQEKPLFVGSVKTNIGHLESAASIAGLIKVVLALQHHEIPPSLHFRIPNPHIAWDQIPISVPTQPISWLPEEHLRRAGLSAFGFSGTNAHAVLEEAPATEDSLDSPSVRDHPVHLLALSAKNAEALREVVRRYETFLASHPEVPLGDLCYTANTGRSHFPYRLSLVAASTAELRDKLATFRAEPAPVPVPLNQADSAPLVVPLPPDSADHETWRQVLADAVTAYGQGATLDWQAFYQHCRYRKIALPTYPFQRKPYWIPQQEQAAPPEKPAENATIAPQSPSPTDDAQETSVTSPPASSQRSQDTTTADAAVSRLLTQQLQAVSQTVNQVIAQQLQFLRTNGDDTRPTPASQATQSPSPDQQDIPAETPSSPKSDTSQTPSRTWQLLVLSADSAEVLEEETAAVRQQLTQSDQSVAALAQTLQEKANAGTHRRMLVCRENADALHALEPLDSKRVITRVVAPGDHPVAFMFPGLGDHYVNMARDLYDTEPIFRHQLDRCCRLLEPELGIDLKRIIYPETTASASSQASQDSSSGKKIDLKQMLGVGKAATDPAADRLNQPMFSHTAVFVIEYALARLWMTWGIQPQAMIGYSIGEYVAACLAEVMSLEDALVLVARRARLIQNLPPGAMIAVPLAEQELQPLLEAELSLATVSSPSQCVVAGPDHAMQRLEQELTQRDVVFRRLQTTHAFHSTMMAAIRAQFIEIIERVPLSPPQIPYISNVTGTWIMAAQATDPEYWMQHTSHTVRFSAGIQELLQTPGRILLEVGPGQGLCSFALQHPKPDTVSGRSVFPSLRSAYTQQSDQAFLLNMLGRLWLAGVPVQWQNFWTSAALTDA</sequence>
<gene>
    <name evidence="7" type="ORF">GF339_02110</name>
</gene>
<protein>
    <submittedName>
        <fullName evidence="7">Acyltransferase domain-containing protein</fullName>
    </submittedName>
</protein>
<dbReference type="InterPro" id="IPR014031">
    <property type="entry name" value="Ketoacyl_synth_C"/>
</dbReference>
<dbReference type="EMBL" id="WJJP01000058">
    <property type="protein sequence ID" value="MBD3323346.1"/>
    <property type="molecule type" value="Genomic_DNA"/>
</dbReference>
<dbReference type="Gene3D" id="3.40.366.10">
    <property type="entry name" value="Malonyl-Coenzyme A Acyl Carrier Protein, domain 2"/>
    <property type="match status" value="1"/>
</dbReference>
<dbReference type="SMART" id="SM00827">
    <property type="entry name" value="PKS_AT"/>
    <property type="match status" value="1"/>
</dbReference>
<organism evidence="7 8">
    <name type="scientific">candidate division KSB3 bacterium</name>
    <dbReference type="NCBI Taxonomy" id="2044937"/>
    <lineage>
        <taxon>Bacteria</taxon>
        <taxon>candidate division KSB3</taxon>
    </lineage>
</organism>